<evidence type="ECO:0000313" key="2">
    <source>
        <dbReference type="Proteomes" id="UP001219518"/>
    </source>
</evidence>
<protein>
    <submittedName>
        <fullName evidence="1">Protein unc-13-like protein C</fullName>
    </submittedName>
</protein>
<organism evidence="1 2">
    <name type="scientific">Frankliniella fusca</name>
    <dbReference type="NCBI Taxonomy" id="407009"/>
    <lineage>
        <taxon>Eukaryota</taxon>
        <taxon>Metazoa</taxon>
        <taxon>Ecdysozoa</taxon>
        <taxon>Arthropoda</taxon>
        <taxon>Hexapoda</taxon>
        <taxon>Insecta</taxon>
        <taxon>Pterygota</taxon>
        <taxon>Neoptera</taxon>
        <taxon>Paraneoptera</taxon>
        <taxon>Thysanoptera</taxon>
        <taxon>Terebrantia</taxon>
        <taxon>Thripoidea</taxon>
        <taxon>Thripidae</taxon>
        <taxon>Frankliniella</taxon>
    </lineage>
</organism>
<name>A0AAE1I3N0_9NEOP</name>
<dbReference type="AlphaFoldDB" id="A0AAE1I3N0"/>
<gene>
    <name evidence="1" type="ORF">KUF71_012439</name>
</gene>
<evidence type="ECO:0000313" key="1">
    <source>
        <dbReference type="EMBL" id="KAK3932366.1"/>
    </source>
</evidence>
<comment type="caution">
    <text evidence="1">The sequence shown here is derived from an EMBL/GenBank/DDBJ whole genome shotgun (WGS) entry which is preliminary data.</text>
</comment>
<accession>A0AAE1I3N0</accession>
<proteinExistence type="predicted"/>
<sequence length="73" mass="8618">MTYLKSKQLCSFEERVFFPDLSSVDGKRRVLRYLDVNVYRREKQIAMCIYRAIDTMQCKSTHINICFSITGSL</sequence>
<reference evidence="1" key="1">
    <citation type="submission" date="2021-07" db="EMBL/GenBank/DDBJ databases">
        <authorList>
            <person name="Catto M.A."/>
            <person name="Jacobson A."/>
            <person name="Kennedy G."/>
            <person name="Labadie P."/>
            <person name="Hunt B.G."/>
            <person name="Srinivasan R."/>
        </authorList>
    </citation>
    <scope>NUCLEOTIDE SEQUENCE</scope>
    <source>
        <strain evidence="1">PL_HMW_Pooled</strain>
        <tissue evidence="1">Head</tissue>
    </source>
</reference>
<keyword evidence="2" id="KW-1185">Reference proteome</keyword>
<reference evidence="1" key="2">
    <citation type="journal article" date="2023" name="BMC Genomics">
        <title>Pest status, molecular evolution, and epigenetic factors derived from the genome assembly of Frankliniella fusca, a thysanopteran phytovirus vector.</title>
        <authorList>
            <person name="Catto M.A."/>
            <person name="Labadie P.E."/>
            <person name="Jacobson A.L."/>
            <person name="Kennedy G.G."/>
            <person name="Srinivasan R."/>
            <person name="Hunt B.G."/>
        </authorList>
    </citation>
    <scope>NUCLEOTIDE SEQUENCE</scope>
    <source>
        <strain evidence="1">PL_HMW_Pooled</strain>
    </source>
</reference>
<dbReference type="EMBL" id="JAHWGI010001435">
    <property type="protein sequence ID" value="KAK3932366.1"/>
    <property type="molecule type" value="Genomic_DNA"/>
</dbReference>
<dbReference type="Proteomes" id="UP001219518">
    <property type="component" value="Unassembled WGS sequence"/>
</dbReference>